<organism evidence="2 3">
    <name type="scientific">Desmophyllum pertusum</name>
    <dbReference type="NCBI Taxonomy" id="174260"/>
    <lineage>
        <taxon>Eukaryota</taxon>
        <taxon>Metazoa</taxon>
        <taxon>Cnidaria</taxon>
        <taxon>Anthozoa</taxon>
        <taxon>Hexacorallia</taxon>
        <taxon>Scleractinia</taxon>
        <taxon>Caryophylliina</taxon>
        <taxon>Caryophylliidae</taxon>
        <taxon>Desmophyllum</taxon>
    </lineage>
</organism>
<reference evidence="2" key="1">
    <citation type="submission" date="2023-01" db="EMBL/GenBank/DDBJ databases">
        <title>Genome assembly of the deep-sea coral Lophelia pertusa.</title>
        <authorList>
            <person name="Herrera S."/>
            <person name="Cordes E."/>
        </authorList>
    </citation>
    <scope>NUCLEOTIDE SEQUENCE</scope>
    <source>
        <strain evidence="2">USNM1676648</strain>
        <tissue evidence="2">Polyp</tissue>
    </source>
</reference>
<dbReference type="InterPro" id="IPR050525">
    <property type="entry name" value="ECM_Assembly_Org"/>
</dbReference>
<protein>
    <recommendedName>
        <fullName evidence="1">VWFA domain-containing protein</fullName>
    </recommendedName>
</protein>
<dbReference type="Pfam" id="PF00092">
    <property type="entry name" value="VWA"/>
    <property type="match status" value="2"/>
</dbReference>
<keyword evidence="3" id="KW-1185">Reference proteome</keyword>
<evidence type="ECO:0000313" key="3">
    <source>
        <dbReference type="Proteomes" id="UP001163046"/>
    </source>
</evidence>
<dbReference type="PRINTS" id="PR00453">
    <property type="entry name" value="VWFADOMAIN"/>
</dbReference>
<sequence length="274" mass="30592">MIILTDGRQSQDPDTVPLQEAVRPLRQLGVRIYTVAIGDEVDLKELYQVTERNEDVFPVSDFADLANMANDIALKTCRVTALSPGQCREHINLVFVMDMSSSITAKNYPKEKDFVKNVADTFSISPTKTDVGVITYNRDAKLWINFGQSNNNEEFTQGVDNIPYWGGSTRIDNGLEAAVKLFSDLKGERAKLPNVLILLTDGKQNSDPRATPLEEAVLPLFQLGVKIFAVGVGEQFSRDELRLIVEKDQDIFAVNDFDELLANSHKMPVQPVMK</sequence>
<proteinExistence type="predicted"/>
<accession>A0A9X0CY04</accession>
<feature type="domain" description="VWFA" evidence="1">
    <location>
        <begin position="1"/>
        <end position="72"/>
    </location>
</feature>
<dbReference type="EMBL" id="MU826354">
    <property type="protein sequence ID" value="KAJ7380127.1"/>
    <property type="molecule type" value="Genomic_DNA"/>
</dbReference>
<comment type="caution">
    <text evidence="2">The sequence shown here is derived from an EMBL/GenBank/DDBJ whole genome shotgun (WGS) entry which is preliminary data.</text>
</comment>
<dbReference type="SMART" id="SM00327">
    <property type="entry name" value="VWA"/>
    <property type="match status" value="1"/>
</dbReference>
<dbReference type="PROSITE" id="PS50234">
    <property type="entry name" value="VWFA"/>
    <property type="match status" value="2"/>
</dbReference>
<dbReference type="PANTHER" id="PTHR24020">
    <property type="entry name" value="COLLAGEN ALPHA"/>
    <property type="match status" value="1"/>
</dbReference>
<name>A0A9X0CY04_9CNID</name>
<dbReference type="InterPro" id="IPR002035">
    <property type="entry name" value="VWF_A"/>
</dbReference>
<dbReference type="OrthoDB" id="5978196at2759"/>
<dbReference type="PANTHER" id="PTHR24020:SF20">
    <property type="entry name" value="PH DOMAIN-CONTAINING PROTEIN"/>
    <property type="match status" value="1"/>
</dbReference>
<dbReference type="Proteomes" id="UP001163046">
    <property type="component" value="Unassembled WGS sequence"/>
</dbReference>
<feature type="domain" description="VWFA" evidence="1">
    <location>
        <begin position="92"/>
        <end position="272"/>
    </location>
</feature>
<dbReference type="Gene3D" id="3.40.50.410">
    <property type="entry name" value="von Willebrand factor, type A domain"/>
    <property type="match status" value="2"/>
</dbReference>
<evidence type="ECO:0000313" key="2">
    <source>
        <dbReference type="EMBL" id="KAJ7380127.1"/>
    </source>
</evidence>
<gene>
    <name evidence="2" type="ORF">OS493_010838</name>
</gene>
<dbReference type="InterPro" id="IPR036465">
    <property type="entry name" value="vWFA_dom_sf"/>
</dbReference>
<evidence type="ECO:0000259" key="1">
    <source>
        <dbReference type="PROSITE" id="PS50234"/>
    </source>
</evidence>
<dbReference type="CDD" id="cd01450">
    <property type="entry name" value="vWFA_subfamily_ECM"/>
    <property type="match status" value="1"/>
</dbReference>
<dbReference type="SUPFAM" id="SSF53300">
    <property type="entry name" value="vWA-like"/>
    <property type="match status" value="2"/>
</dbReference>
<dbReference type="AlphaFoldDB" id="A0A9X0CY04"/>